<keyword evidence="12" id="KW-1185">Reference proteome</keyword>
<name>A0ABQ2W9J6_9ACTN</name>
<feature type="transmembrane region" description="Helical" evidence="9">
    <location>
        <begin position="158"/>
        <end position="175"/>
    </location>
</feature>
<comment type="catalytic activity">
    <reaction evidence="1">
        <text>ATP + protein L-histidine = ADP + protein N-phospho-L-histidine.</text>
        <dbReference type="EC" id="2.7.13.3"/>
    </reaction>
</comment>
<evidence type="ECO:0000256" key="2">
    <source>
        <dbReference type="ARBA" id="ARBA00012438"/>
    </source>
</evidence>
<protein>
    <recommendedName>
        <fullName evidence="2">histidine kinase</fullName>
        <ecNumber evidence="2">2.7.13.3</ecNumber>
    </recommendedName>
</protein>
<feature type="transmembrane region" description="Helical" evidence="9">
    <location>
        <begin position="44"/>
        <end position="63"/>
    </location>
</feature>
<keyword evidence="8" id="KW-0902">Two-component regulatory system</keyword>
<keyword evidence="4" id="KW-0808">Transferase</keyword>
<reference evidence="12" key="1">
    <citation type="journal article" date="2019" name="Int. J. Syst. Evol. Microbiol.">
        <title>The Global Catalogue of Microorganisms (GCM) 10K type strain sequencing project: providing services to taxonomists for standard genome sequencing and annotation.</title>
        <authorList>
            <consortium name="The Broad Institute Genomics Platform"/>
            <consortium name="The Broad Institute Genome Sequencing Center for Infectious Disease"/>
            <person name="Wu L."/>
            <person name="Ma J."/>
        </authorList>
    </citation>
    <scope>NUCLEOTIDE SEQUENCE [LARGE SCALE GENOMIC DNA]</scope>
    <source>
        <strain evidence="12">JCM 4376</strain>
    </source>
</reference>
<comment type="caution">
    <text evidence="11">The sequence shown here is derived from an EMBL/GenBank/DDBJ whole genome shotgun (WGS) entry which is preliminary data.</text>
</comment>
<dbReference type="CDD" id="cd16917">
    <property type="entry name" value="HATPase_UhpB-NarQ-NarX-like"/>
    <property type="match status" value="1"/>
</dbReference>
<keyword evidence="9" id="KW-0812">Transmembrane</keyword>
<evidence type="ECO:0000259" key="10">
    <source>
        <dbReference type="Pfam" id="PF07730"/>
    </source>
</evidence>
<dbReference type="EMBL" id="BMTF01000042">
    <property type="protein sequence ID" value="GGV96866.1"/>
    <property type="molecule type" value="Genomic_DNA"/>
</dbReference>
<dbReference type="EC" id="2.7.13.3" evidence="2"/>
<evidence type="ECO:0000313" key="12">
    <source>
        <dbReference type="Proteomes" id="UP000660675"/>
    </source>
</evidence>
<evidence type="ECO:0000256" key="7">
    <source>
        <dbReference type="ARBA" id="ARBA00022840"/>
    </source>
</evidence>
<feature type="transmembrane region" description="Helical" evidence="9">
    <location>
        <begin position="130"/>
        <end position="152"/>
    </location>
</feature>
<gene>
    <name evidence="11" type="ORF">GCM10015535_67110</name>
</gene>
<evidence type="ECO:0000256" key="1">
    <source>
        <dbReference type="ARBA" id="ARBA00000085"/>
    </source>
</evidence>
<dbReference type="PANTHER" id="PTHR24421">
    <property type="entry name" value="NITRATE/NITRITE SENSOR PROTEIN NARX-RELATED"/>
    <property type="match status" value="1"/>
</dbReference>
<organism evidence="11 12">
    <name type="scientific">Streptomyces gelaticus</name>
    <dbReference type="NCBI Taxonomy" id="285446"/>
    <lineage>
        <taxon>Bacteria</taxon>
        <taxon>Bacillati</taxon>
        <taxon>Actinomycetota</taxon>
        <taxon>Actinomycetes</taxon>
        <taxon>Kitasatosporales</taxon>
        <taxon>Streptomycetaceae</taxon>
        <taxon>Streptomyces</taxon>
    </lineage>
</organism>
<dbReference type="InterPro" id="IPR036890">
    <property type="entry name" value="HATPase_C_sf"/>
</dbReference>
<dbReference type="Pfam" id="PF07730">
    <property type="entry name" value="HisKA_3"/>
    <property type="match status" value="1"/>
</dbReference>
<keyword evidence="9" id="KW-0472">Membrane</keyword>
<proteinExistence type="predicted"/>
<evidence type="ECO:0000256" key="4">
    <source>
        <dbReference type="ARBA" id="ARBA00022679"/>
    </source>
</evidence>
<dbReference type="PANTHER" id="PTHR24421:SF10">
    <property type="entry name" value="NITRATE_NITRITE SENSOR PROTEIN NARQ"/>
    <property type="match status" value="1"/>
</dbReference>
<evidence type="ECO:0000256" key="9">
    <source>
        <dbReference type="SAM" id="Phobius"/>
    </source>
</evidence>
<evidence type="ECO:0000256" key="6">
    <source>
        <dbReference type="ARBA" id="ARBA00022777"/>
    </source>
</evidence>
<evidence type="ECO:0000256" key="5">
    <source>
        <dbReference type="ARBA" id="ARBA00022741"/>
    </source>
</evidence>
<dbReference type="Gene3D" id="1.20.5.1930">
    <property type="match status" value="1"/>
</dbReference>
<feature type="domain" description="Signal transduction histidine kinase subgroup 3 dimerisation and phosphoacceptor" evidence="10">
    <location>
        <begin position="211"/>
        <end position="276"/>
    </location>
</feature>
<feature type="transmembrane region" description="Helical" evidence="9">
    <location>
        <begin position="93"/>
        <end position="118"/>
    </location>
</feature>
<sequence>MTRVESTAPKASARQALAAKLRSATPRLAAPGRALLAPGMWSPWRIVGESLLSVAFGLLGAGLAALDNGGTVRVTATGLAIAALSLLRRTLPATVLLVTAVGSVLLGGLAPLVLVAAWSAGRRIDVVGKTVGTFALAYTLNLGLAVVQALPYLSLPRLIFSVLWPLVAIIVPGLAGRYRSQHHVLTDTLREYDAQQQRERAMIAGQARARERQRIAQDMHDSLGHQLVLISVHAGALEVDRELTGRQREAVGVLREASVAAMHELREVIQVMRDSAEAPHHDPTAPGVAAAATEDTTALSRGVAGIEGLVETSRSAGAAVELRHSGEPRPLPPTAGHAAYRIVQEGLTNAHKHAPGAPITVELRYEPDSLVVEVANGPATGTTSNGRNVVSGGQGLTGLGERTRLIGGMAHAGPTADGGFRLAGVLPYASPEGGIPSPGPGNVATTFVDPTGAFWQQTAGDSLDEGGPVMNGNGLKELTKAMSRKNRSGIAIGCGMVVLIPLLLVIAAVGVGGYVLLDKAEKARIEPKQYDAVELGQSEAEIRKQLPKENPFVTDGLEMGAPPVPKGAKCLSLTSTETSKNPGMEPVFRFCFKDGKLTEKKSFEVRN</sequence>
<evidence type="ECO:0000313" key="11">
    <source>
        <dbReference type="EMBL" id="GGV96866.1"/>
    </source>
</evidence>
<keyword evidence="6 11" id="KW-0418">Kinase</keyword>
<dbReference type="InterPro" id="IPR050482">
    <property type="entry name" value="Sensor_HK_TwoCompSys"/>
</dbReference>
<dbReference type="Gene3D" id="3.30.565.10">
    <property type="entry name" value="Histidine kinase-like ATPase, C-terminal domain"/>
    <property type="match status" value="1"/>
</dbReference>
<keyword evidence="5" id="KW-0547">Nucleotide-binding</keyword>
<evidence type="ECO:0000256" key="3">
    <source>
        <dbReference type="ARBA" id="ARBA00022553"/>
    </source>
</evidence>
<dbReference type="SUPFAM" id="SSF55874">
    <property type="entry name" value="ATPase domain of HSP90 chaperone/DNA topoisomerase II/histidine kinase"/>
    <property type="match status" value="1"/>
</dbReference>
<keyword evidence="9" id="KW-1133">Transmembrane helix</keyword>
<dbReference type="InterPro" id="IPR011712">
    <property type="entry name" value="Sig_transdc_His_kin_sub3_dim/P"/>
</dbReference>
<keyword evidence="3" id="KW-0597">Phosphoprotein</keyword>
<accession>A0ABQ2W9J6</accession>
<dbReference type="GO" id="GO:0016301">
    <property type="term" value="F:kinase activity"/>
    <property type="evidence" value="ECO:0007669"/>
    <property type="project" value="UniProtKB-KW"/>
</dbReference>
<evidence type="ECO:0000256" key="8">
    <source>
        <dbReference type="ARBA" id="ARBA00023012"/>
    </source>
</evidence>
<feature type="transmembrane region" description="Helical" evidence="9">
    <location>
        <begin position="490"/>
        <end position="517"/>
    </location>
</feature>
<dbReference type="Proteomes" id="UP000660675">
    <property type="component" value="Unassembled WGS sequence"/>
</dbReference>
<keyword evidence="7" id="KW-0067">ATP-binding</keyword>